<keyword evidence="2" id="KW-0229">DNA integration</keyword>
<feature type="domain" description="Tyr recombinase" evidence="6">
    <location>
        <begin position="180"/>
        <end position="397"/>
    </location>
</feature>
<dbReference type="InterPro" id="IPR013762">
    <property type="entry name" value="Integrase-like_cat_sf"/>
</dbReference>
<dbReference type="STRING" id="758803.SAMN05421803_11755"/>
<dbReference type="Proteomes" id="UP000184452">
    <property type="component" value="Unassembled WGS sequence"/>
</dbReference>
<sequence length="406" mass="45860">MPVVDLWHKTETQPDGSRKKVRSSKYGRGKRWAARYRALDGEQKAPVFETQEKARQHLRQVEGDLARGQYVDPKAGRVLLEEFARPFIANASVDEATRYAMEQRFQRHIYPLIGRRPMNTIRPSDIQNWIRGRQQELGDRTVRTMFENLSSVFSAAVDDDVLAKNPCRAKSVKAPSPTQKKIVPWPVSRVVAVRAALPERYRALVDMGVGCGLRQGEVFGVAATDFDFAEEVLRVRRQVKIVRSTLCFAPPKGGKERYVPLPRSVAVPLAEHMRRFPPVEVTLPWKKPDGKPVTEQLVFTGRERKALNKNYVNPYLWKPALASAGVIGRREPGGRFEESREHGFHALRHLFASLVLSGGANIRDLADYLGHADPGFTLRTYVHMMPTSSQKMREAIDSAWNAGDGL</sequence>
<evidence type="ECO:0000256" key="4">
    <source>
        <dbReference type="ARBA" id="ARBA00023172"/>
    </source>
</evidence>
<dbReference type="GO" id="GO:0015074">
    <property type="term" value="P:DNA integration"/>
    <property type="evidence" value="ECO:0007669"/>
    <property type="project" value="InterPro"/>
</dbReference>
<proteinExistence type="inferred from homology"/>
<dbReference type="InterPro" id="IPR004107">
    <property type="entry name" value="Integrase_SAM-like_N"/>
</dbReference>
<gene>
    <name evidence="7" type="ORF">SAMN05421803_11755</name>
</gene>
<dbReference type="InterPro" id="IPR050090">
    <property type="entry name" value="Tyrosine_recombinase_XerCD"/>
</dbReference>
<dbReference type="EMBL" id="FQZK01000017">
    <property type="protein sequence ID" value="SHK30347.1"/>
    <property type="molecule type" value="Genomic_DNA"/>
</dbReference>
<reference evidence="7 8" key="1">
    <citation type="submission" date="2016-11" db="EMBL/GenBank/DDBJ databases">
        <authorList>
            <person name="Jaros S."/>
            <person name="Januszkiewicz K."/>
            <person name="Wedrychowicz H."/>
        </authorList>
    </citation>
    <scope>NUCLEOTIDE SEQUENCE [LARGE SCALE GENOMIC DNA]</scope>
    <source>
        <strain evidence="7 8">CGMCC 4.5723</strain>
    </source>
</reference>
<keyword evidence="4" id="KW-0233">DNA recombination</keyword>
<dbReference type="CDD" id="cd01189">
    <property type="entry name" value="INT_ICEBs1_C_like"/>
    <property type="match status" value="1"/>
</dbReference>
<accession>A0A1M6RDC4</accession>
<evidence type="ECO:0000313" key="8">
    <source>
        <dbReference type="Proteomes" id="UP000184452"/>
    </source>
</evidence>
<dbReference type="PANTHER" id="PTHR30349">
    <property type="entry name" value="PHAGE INTEGRASE-RELATED"/>
    <property type="match status" value="1"/>
</dbReference>
<dbReference type="InterPro" id="IPR002104">
    <property type="entry name" value="Integrase_catalytic"/>
</dbReference>
<dbReference type="Pfam" id="PF14659">
    <property type="entry name" value="Phage_int_SAM_3"/>
    <property type="match status" value="1"/>
</dbReference>
<dbReference type="AlphaFoldDB" id="A0A1M6RDC4"/>
<evidence type="ECO:0000256" key="1">
    <source>
        <dbReference type="ARBA" id="ARBA00008857"/>
    </source>
</evidence>
<dbReference type="Gene3D" id="1.10.443.10">
    <property type="entry name" value="Intergrase catalytic core"/>
    <property type="match status" value="1"/>
</dbReference>
<organism evidence="7 8">
    <name type="scientific">Nocardiopsis flavescens</name>
    <dbReference type="NCBI Taxonomy" id="758803"/>
    <lineage>
        <taxon>Bacteria</taxon>
        <taxon>Bacillati</taxon>
        <taxon>Actinomycetota</taxon>
        <taxon>Actinomycetes</taxon>
        <taxon>Streptosporangiales</taxon>
        <taxon>Nocardiopsidaceae</taxon>
        <taxon>Nocardiopsis</taxon>
    </lineage>
</organism>
<dbReference type="GO" id="GO:0003677">
    <property type="term" value="F:DNA binding"/>
    <property type="evidence" value="ECO:0007669"/>
    <property type="project" value="UniProtKB-KW"/>
</dbReference>
<evidence type="ECO:0000256" key="5">
    <source>
        <dbReference type="SAM" id="MobiDB-lite"/>
    </source>
</evidence>
<feature type="compositionally biased region" description="Basic and acidic residues" evidence="5">
    <location>
        <begin position="1"/>
        <end position="18"/>
    </location>
</feature>
<dbReference type="InterPro" id="IPR010998">
    <property type="entry name" value="Integrase_recombinase_N"/>
</dbReference>
<keyword evidence="8" id="KW-1185">Reference proteome</keyword>
<dbReference type="OrthoDB" id="1822491at2"/>
<feature type="region of interest" description="Disordered" evidence="5">
    <location>
        <begin position="1"/>
        <end position="26"/>
    </location>
</feature>
<dbReference type="GO" id="GO:0006310">
    <property type="term" value="P:DNA recombination"/>
    <property type="evidence" value="ECO:0007669"/>
    <property type="project" value="UniProtKB-KW"/>
</dbReference>
<comment type="similarity">
    <text evidence="1">Belongs to the 'phage' integrase family.</text>
</comment>
<evidence type="ECO:0000259" key="6">
    <source>
        <dbReference type="PROSITE" id="PS51898"/>
    </source>
</evidence>
<evidence type="ECO:0000313" key="7">
    <source>
        <dbReference type="EMBL" id="SHK30347.1"/>
    </source>
</evidence>
<dbReference type="PANTHER" id="PTHR30349:SF64">
    <property type="entry name" value="PROPHAGE INTEGRASE INTD-RELATED"/>
    <property type="match status" value="1"/>
</dbReference>
<dbReference type="InterPro" id="IPR011010">
    <property type="entry name" value="DNA_brk_join_enz"/>
</dbReference>
<evidence type="ECO:0000256" key="3">
    <source>
        <dbReference type="ARBA" id="ARBA00023125"/>
    </source>
</evidence>
<keyword evidence="3" id="KW-0238">DNA-binding</keyword>
<protein>
    <submittedName>
        <fullName evidence="7">Site-specific recombinase XerD</fullName>
    </submittedName>
</protein>
<dbReference type="PROSITE" id="PS51898">
    <property type="entry name" value="TYR_RECOMBINASE"/>
    <property type="match status" value="1"/>
</dbReference>
<dbReference type="RefSeq" id="WP_073381635.1">
    <property type="nucleotide sequence ID" value="NZ_FQZK01000017.1"/>
</dbReference>
<dbReference type="SUPFAM" id="SSF56349">
    <property type="entry name" value="DNA breaking-rejoining enzymes"/>
    <property type="match status" value="1"/>
</dbReference>
<name>A0A1M6RDC4_9ACTN</name>
<dbReference type="Pfam" id="PF00589">
    <property type="entry name" value="Phage_integrase"/>
    <property type="match status" value="1"/>
</dbReference>
<evidence type="ECO:0000256" key="2">
    <source>
        <dbReference type="ARBA" id="ARBA00022908"/>
    </source>
</evidence>
<dbReference type="Gene3D" id="1.10.150.130">
    <property type="match status" value="1"/>
</dbReference>